<evidence type="ECO:0000313" key="4">
    <source>
        <dbReference type="Proteomes" id="UP001595456"/>
    </source>
</evidence>
<proteinExistence type="inferred from homology"/>
<reference evidence="4" key="1">
    <citation type="journal article" date="2019" name="Int. J. Syst. Evol. Microbiol.">
        <title>The Global Catalogue of Microorganisms (GCM) 10K type strain sequencing project: providing services to taxonomists for standard genome sequencing and annotation.</title>
        <authorList>
            <consortium name="The Broad Institute Genomics Platform"/>
            <consortium name="The Broad Institute Genome Sequencing Center for Infectious Disease"/>
            <person name="Wu L."/>
            <person name="Ma J."/>
        </authorList>
    </citation>
    <scope>NUCLEOTIDE SEQUENCE [LARGE SCALE GENOMIC DNA]</scope>
    <source>
        <strain evidence="4">KCTC 52607</strain>
    </source>
</reference>
<comment type="caution">
    <text evidence="3">The sequence shown here is derived from an EMBL/GenBank/DDBJ whole genome shotgun (WGS) entry which is preliminary data.</text>
</comment>
<evidence type="ECO:0000256" key="1">
    <source>
        <dbReference type="ARBA" id="ARBA00044755"/>
    </source>
</evidence>
<sequence length="125" mass="12838">MATDRATFSVIGKDVTIRGDVEASADLHVDGAVIGDIACAALVQGEASRIEGAVTAERARLSGYVKGTINARELVVLKTARIEGDVAYETLTIEQGAAVEGRFAPRDAGSGRAAKAGDKVVPLGN</sequence>
<name>A0ABV7E4A1_9SPHN</name>
<protein>
    <submittedName>
        <fullName evidence="3">Polymer-forming cytoskeletal protein</fullName>
    </submittedName>
</protein>
<dbReference type="InterPro" id="IPR007607">
    <property type="entry name" value="BacA/B"/>
</dbReference>
<feature type="region of interest" description="Disordered" evidence="2">
    <location>
        <begin position="105"/>
        <end position="125"/>
    </location>
</feature>
<dbReference type="Proteomes" id="UP001595456">
    <property type="component" value="Unassembled WGS sequence"/>
</dbReference>
<dbReference type="RefSeq" id="WP_336925556.1">
    <property type="nucleotide sequence ID" value="NZ_JBANRO010000004.1"/>
</dbReference>
<evidence type="ECO:0000313" key="3">
    <source>
        <dbReference type="EMBL" id="MFC3096611.1"/>
    </source>
</evidence>
<dbReference type="Pfam" id="PF04519">
    <property type="entry name" value="Bactofilin"/>
    <property type="match status" value="1"/>
</dbReference>
<dbReference type="PANTHER" id="PTHR35024">
    <property type="entry name" value="HYPOTHETICAL CYTOSOLIC PROTEIN"/>
    <property type="match status" value="1"/>
</dbReference>
<evidence type="ECO:0000256" key="2">
    <source>
        <dbReference type="SAM" id="MobiDB-lite"/>
    </source>
</evidence>
<dbReference type="EMBL" id="JBHRST010000002">
    <property type="protein sequence ID" value="MFC3096611.1"/>
    <property type="molecule type" value="Genomic_DNA"/>
</dbReference>
<accession>A0ABV7E4A1</accession>
<keyword evidence="4" id="KW-1185">Reference proteome</keyword>
<organism evidence="3 4">
    <name type="scientific">Alteraurantiacibacter palmitatis</name>
    <dbReference type="NCBI Taxonomy" id="2054628"/>
    <lineage>
        <taxon>Bacteria</taxon>
        <taxon>Pseudomonadati</taxon>
        <taxon>Pseudomonadota</taxon>
        <taxon>Alphaproteobacteria</taxon>
        <taxon>Sphingomonadales</taxon>
        <taxon>Erythrobacteraceae</taxon>
        <taxon>Alteraurantiacibacter</taxon>
    </lineage>
</organism>
<gene>
    <name evidence="3" type="ORF">ACFODU_02190</name>
</gene>
<comment type="similarity">
    <text evidence="1">Belongs to the bactofilin family.</text>
</comment>
<dbReference type="PANTHER" id="PTHR35024:SF4">
    <property type="entry name" value="POLYMER-FORMING CYTOSKELETAL PROTEIN"/>
    <property type="match status" value="1"/>
</dbReference>